<feature type="compositionally biased region" description="Low complexity" evidence="1">
    <location>
        <begin position="378"/>
        <end position="396"/>
    </location>
</feature>
<evidence type="ECO:0000313" key="4">
    <source>
        <dbReference type="Proteomes" id="UP000216033"/>
    </source>
</evidence>
<dbReference type="EMBL" id="NDFP01000002">
    <property type="protein sequence ID" value="PAL28354.1"/>
    <property type="molecule type" value="Genomic_DNA"/>
</dbReference>
<dbReference type="STRING" id="1231343.Absy_014_091"/>
<dbReference type="Proteomes" id="UP000216033">
    <property type="component" value="Unassembled WGS sequence"/>
</dbReference>
<accession>A0A270BU30</accession>
<feature type="region of interest" description="Disordered" evidence="1">
    <location>
        <begin position="1"/>
        <end position="21"/>
    </location>
</feature>
<dbReference type="PANTHER" id="PTHR34475">
    <property type="match status" value="1"/>
</dbReference>
<feature type="region of interest" description="Disordered" evidence="1">
    <location>
        <begin position="378"/>
        <end position="427"/>
    </location>
</feature>
<dbReference type="OrthoDB" id="9790252at2"/>
<evidence type="ECO:0000259" key="2">
    <source>
        <dbReference type="Pfam" id="PF13464"/>
    </source>
</evidence>
<dbReference type="AlphaFoldDB" id="A0A270BU30"/>
<dbReference type="GO" id="GO:0003677">
    <property type="term" value="F:DNA binding"/>
    <property type="evidence" value="ECO:0007669"/>
    <property type="project" value="InterPro"/>
</dbReference>
<comment type="caution">
    <text evidence="3">The sequence shown here is derived from an EMBL/GenBank/DDBJ whole genome shotgun (WGS) entry which is preliminary data.</text>
</comment>
<dbReference type="InterPro" id="IPR010982">
    <property type="entry name" value="Lambda_DNA-bd_dom_sf"/>
</dbReference>
<sequence length="427" mass="43871">MRMAEYAQGSDQEQGPALPPLPDIAKLGVGEALRQRREQLGWSIEDVAAWLRIRSVYLEALETGQANILPAEVYALGFLRTYGQALGFEPEQLLKCYRQEGRLGARKPELDFPDPPADRRLPPAVSISLGLAVILASYVGWYCFVGHVPPVPEHVPPVATLMPGESAKNAPSPQVASMLPDHNVAQLAPVPVVPQPVQPEGGAGAHEGAEVTAAPAHGVDTTVPPAQSAASDNHGAPEQQPVDAQPAHVQAEPATADASAPLTLKALAPSWVQVKNAEGKVVYDHILQAGEAWTVPSDNGPYSLTVGNAGGIALGQGELTTPPLGRNGAVLRRIALTPDTVRQVQAGGGVASVPAPVAPATQAVGNVHAPLAETSAKSGASATASVPGGGIAAPVPAAKPPSHRDTPVAEPSADDLNARQLSGAGAH</sequence>
<dbReference type="SUPFAM" id="SSF47413">
    <property type="entry name" value="lambda repressor-like DNA-binding domains"/>
    <property type="match status" value="1"/>
</dbReference>
<protein>
    <submittedName>
        <fullName evidence="3">Helix-turn-helix domain-containing protein</fullName>
    </submittedName>
</protein>
<reference evidence="3 4" key="1">
    <citation type="submission" date="2017-04" db="EMBL/GenBank/DDBJ databases">
        <title>Kefir bacterial isolates.</title>
        <authorList>
            <person name="Kim Y."/>
            <person name="Blasche S."/>
            <person name="Patil K.R."/>
        </authorList>
    </citation>
    <scope>NUCLEOTIDE SEQUENCE [LARGE SCALE GENOMIC DNA]</scope>
    <source>
        <strain evidence="3 4">KR-2</strain>
    </source>
</reference>
<organism evidence="3 4">
    <name type="scientific">Acetobacter syzygii</name>
    <dbReference type="NCBI Taxonomy" id="146476"/>
    <lineage>
        <taxon>Bacteria</taxon>
        <taxon>Pseudomonadati</taxon>
        <taxon>Pseudomonadota</taxon>
        <taxon>Alphaproteobacteria</taxon>
        <taxon>Acetobacterales</taxon>
        <taxon>Acetobacteraceae</taxon>
        <taxon>Acetobacter</taxon>
    </lineage>
</organism>
<keyword evidence="4" id="KW-1185">Reference proteome</keyword>
<dbReference type="Pfam" id="PF13413">
    <property type="entry name" value="HTH_25"/>
    <property type="match status" value="1"/>
</dbReference>
<feature type="region of interest" description="Disordered" evidence="1">
    <location>
        <begin position="218"/>
        <end position="256"/>
    </location>
</feature>
<evidence type="ECO:0000313" key="3">
    <source>
        <dbReference type="EMBL" id="PAL28354.1"/>
    </source>
</evidence>
<dbReference type="InterPro" id="IPR001387">
    <property type="entry name" value="Cro/C1-type_HTH"/>
</dbReference>
<name>A0A270BU30_9PROT</name>
<dbReference type="CDD" id="cd00093">
    <property type="entry name" value="HTH_XRE"/>
    <property type="match status" value="1"/>
</dbReference>
<proteinExistence type="predicted"/>
<dbReference type="InterPro" id="IPR050400">
    <property type="entry name" value="Bact_Cytoskel_RodZ"/>
</dbReference>
<dbReference type="InterPro" id="IPR025194">
    <property type="entry name" value="RodZ-like_C"/>
</dbReference>
<dbReference type="Gene3D" id="1.10.260.40">
    <property type="entry name" value="lambda repressor-like DNA-binding domains"/>
    <property type="match status" value="1"/>
</dbReference>
<evidence type="ECO:0000256" key="1">
    <source>
        <dbReference type="SAM" id="MobiDB-lite"/>
    </source>
</evidence>
<dbReference type="PANTHER" id="PTHR34475:SF1">
    <property type="entry name" value="CYTOSKELETON PROTEIN RODZ"/>
    <property type="match status" value="1"/>
</dbReference>
<gene>
    <name evidence="3" type="ORF">B9K05_03480</name>
</gene>
<feature type="domain" description="Cytoskeleton protein RodZ-like C-terminal" evidence="2">
    <location>
        <begin position="263"/>
        <end position="332"/>
    </location>
</feature>
<dbReference type="Pfam" id="PF13464">
    <property type="entry name" value="RodZ_C"/>
    <property type="match status" value="1"/>
</dbReference>